<organism evidence="1 2">
    <name type="scientific">Simiduia agarivorans (strain DSM 21679 / JCM 13881 / BCRC 17597 / SA1)</name>
    <dbReference type="NCBI Taxonomy" id="1117647"/>
    <lineage>
        <taxon>Bacteria</taxon>
        <taxon>Pseudomonadati</taxon>
        <taxon>Pseudomonadota</taxon>
        <taxon>Gammaproteobacteria</taxon>
        <taxon>Cellvibrionales</taxon>
        <taxon>Cellvibrionaceae</taxon>
        <taxon>Simiduia</taxon>
    </lineage>
</organism>
<dbReference type="Proteomes" id="UP000000466">
    <property type="component" value="Chromosome"/>
</dbReference>
<dbReference type="AlphaFoldDB" id="R9S5L9"/>
<sequence length="61" mass="7043">MTEVVKSPCISVCALNDDDVCIGCMRTVEEITGWRSMTERERAEVMERVRHRQRENNPFAG</sequence>
<dbReference type="Pfam" id="PF06945">
    <property type="entry name" value="DUF1289"/>
    <property type="match status" value="1"/>
</dbReference>
<name>R9S5L9_SIMAS</name>
<dbReference type="STRING" id="1117647.M5M_03502"/>
<reference evidence="1 2" key="1">
    <citation type="journal article" date="2013" name="Genome Announc.">
        <title>Complete genome sequence of Simiduia agarivorans SA1(T), a marine bacterium able to degrade a variety of polysaccharides.</title>
        <authorList>
            <person name="Lin S.Y."/>
            <person name="Shieh W.Y."/>
            <person name="Chen J.S."/>
            <person name="Tang S.L."/>
        </authorList>
    </citation>
    <scope>NUCLEOTIDE SEQUENCE [LARGE SCALE GENOMIC DNA]</scope>
    <source>
        <strain evidence="2">DSM 21679 / JCM 13881 / BCRC 17597 / SA1</strain>
    </source>
</reference>
<dbReference type="PANTHER" id="PTHR35175">
    <property type="entry name" value="DUF1289 DOMAIN-CONTAINING PROTEIN"/>
    <property type="match status" value="1"/>
</dbReference>
<dbReference type="HOGENOM" id="CLU_162538_4_2_6"/>
<proteinExistence type="predicted"/>
<keyword evidence="2" id="KW-1185">Reference proteome</keyword>
<dbReference type="PANTHER" id="PTHR35175:SF2">
    <property type="entry name" value="DUF1289 DOMAIN-CONTAINING PROTEIN"/>
    <property type="match status" value="1"/>
</dbReference>
<evidence type="ECO:0000313" key="2">
    <source>
        <dbReference type="Proteomes" id="UP000000466"/>
    </source>
</evidence>
<protein>
    <submittedName>
        <fullName evidence="1">Fe-S protein</fullName>
    </submittedName>
</protein>
<dbReference type="OrthoDB" id="9811423at2"/>
<dbReference type="InterPro" id="IPR010710">
    <property type="entry name" value="DUF1289"/>
</dbReference>
<dbReference type="KEGG" id="saga:M5M_03502"/>
<gene>
    <name evidence="1" type="ordered locus">M5M_03502</name>
</gene>
<dbReference type="eggNOG" id="COG3313">
    <property type="taxonomic scope" value="Bacteria"/>
</dbReference>
<dbReference type="RefSeq" id="WP_016389205.1">
    <property type="nucleotide sequence ID" value="NC_018868.3"/>
</dbReference>
<accession>R9S5L9</accession>
<evidence type="ECO:0000313" key="1">
    <source>
        <dbReference type="EMBL" id="AGN11289.1"/>
    </source>
</evidence>
<dbReference type="EMBL" id="CP003746">
    <property type="protein sequence ID" value="AGN11289.1"/>
    <property type="molecule type" value="Genomic_DNA"/>
</dbReference>